<organism evidence="3 4">
    <name type="scientific">Flavobacterium bernardetii</name>
    <dbReference type="NCBI Taxonomy" id="2813823"/>
    <lineage>
        <taxon>Bacteria</taxon>
        <taxon>Pseudomonadati</taxon>
        <taxon>Bacteroidota</taxon>
        <taxon>Flavobacteriia</taxon>
        <taxon>Flavobacteriales</taxon>
        <taxon>Flavobacteriaceae</taxon>
        <taxon>Flavobacterium</taxon>
    </lineage>
</organism>
<dbReference type="Gene3D" id="3.40.47.10">
    <property type="match status" value="1"/>
</dbReference>
<dbReference type="InterPro" id="IPR016039">
    <property type="entry name" value="Thiolase-like"/>
</dbReference>
<accession>A0ABR7IVC4</accession>
<dbReference type="Proteomes" id="UP000605990">
    <property type="component" value="Unassembled WGS sequence"/>
</dbReference>
<protein>
    <submittedName>
        <fullName evidence="3">Beta-ketoacyl synthase chain length factor</fullName>
    </submittedName>
</protein>
<evidence type="ECO:0000256" key="1">
    <source>
        <dbReference type="ARBA" id="ARBA00022679"/>
    </source>
</evidence>
<dbReference type="InterPro" id="IPR014030">
    <property type="entry name" value="Ketoacyl_synth_N"/>
</dbReference>
<evidence type="ECO:0000313" key="3">
    <source>
        <dbReference type="EMBL" id="MBC5833716.1"/>
    </source>
</evidence>
<sequence length="353" mass="38778">MKKCYINGMGCVSAQDTYETSFLESVAVNTTENILYAIQPSYKELIPPAAARRMAKGVKMGLAASTKALKEANIEVPDAIITGTGMGCIEDSEKFLKALLDNNEEYLTPTNFIQSTHNTVGGQIAIGLGCKGYNFTYVNGAISFESALLDAKMQLENEEENSILVGAADETSSHTMELFKLVNIIKKESDQPYSVLDSNSIGVVHSEGATFVALENVQKESSYAILEALQIQNELNIEEVKNFVTAFLNKNNLKTEDIDAVVFGNNGDVNFDTYYSEASSLFQQTPQIYYKHLSGEYNTASAFGFWVAASIIKSQVIPASVKMNTFEKTTFSKVLLYNQYQGKDQSLVLLSKC</sequence>
<dbReference type="SUPFAM" id="SSF53901">
    <property type="entry name" value="Thiolase-like"/>
    <property type="match status" value="1"/>
</dbReference>
<comment type="caution">
    <text evidence="3">The sequence shown here is derived from an EMBL/GenBank/DDBJ whole genome shotgun (WGS) entry which is preliminary data.</text>
</comment>
<dbReference type="PANTHER" id="PTHR11712:SF336">
    <property type="entry name" value="3-OXOACYL-[ACYL-CARRIER-PROTEIN] SYNTHASE, MITOCHONDRIAL"/>
    <property type="match status" value="1"/>
</dbReference>
<gene>
    <name evidence="3" type="ORF">H8R27_02335</name>
</gene>
<evidence type="ECO:0000259" key="2">
    <source>
        <dbReference type="Pfam" id="PF00109"/>
    </source>
</evidence>
<proteinExistence type="predicted"/>
<keyword evidence="4" id="KW-1185">Reference proteome</keyword>
<evidence type="ECO:0000313" key="4">
    <source>
        <dbReference type="Proteomes" id="UP000605990"/>
    </source>
</evidence>
<feature type="domain" description="Beta-ketoacyl synthase-like N-terminal" evidence="2">
    <location>
        <begin position="46"/>
        <end position="218"/>
    </location>
</feature>
<dbReference type="PANTHER" id="PTHR11712">
    <property type="entry name" value="POLYKETIDE SYNTHASE-RELATED"/>
    <property type="match status" value="1"/>
</dbReference>
<dbReference type="InterPro" id="IPR000794">
    <property type="entry name" value="Beta-ketoacyl_synthase"/>
</dbReference>
<dbReference type="Pfam" id="PF00109">
    <property type="entry name" value="ketoacyl-synt"/>
    <property type="match status" value="1"/>
</dbReference>
<keyword evidence="1" id="KW-0808">Transferase</keyword>
<dbReference type="EMBL" id="JACRUN010000001">
    <property type="protein sequence ID" value="MBC5833716.1"/>
    <property type="molecule type" value="Genomic_DNA"/>
</dbReference>
<name>A0ABR7IVC4_9FLAO</name>
<reference evidence="3 4" key="1">
    <citation type="submission" date="2020-08" db="EMBL/GenBank/DDBJ databases">
        <title>Description of novel Flavobacterium F-408 isolate.</title>
        <authorList>
            <person name="Saticioglu I.B."/>
            <person name="Duman M."/>
            <person name="Altun S."/>
        </authorList>
    </citation>
    <scope>NUCLEOTIDE SEQUENCE [LARGE SCALE GENOMIC DNA]</scope>
    <source>
        <strain evidence="3 4">F-408</strain>
    </source>
</reference>
<dbReference type="RefSeq" id="WP_166124953.1">
    <property type="nucleotide sequence ID" value="NZ_JAANOQ010000001.1"/>
</dbReference>